<evidence type="ECO:0000313" key="1">
    <source>
        <dbReference type="EMBL" id="KKO18413.1"/>
    </source>
</evidence>
<comment type="caution">
    <text evidence="1">The sequence shown here is derived from an EMBL/GenBank/DDBJ whole genome shotgun (WGS) entry which is preliminary data.</text>
</comment>
<sequence length="92" mass="10088">MSAMVISSLDRFIGMAKKLESSGVTNIHLCYAKGTANLDLSVVALVPFVDYVIVGEDAHRLPYLKHIITEAHLRQIPVLPEERITAVKSNNG</sequence>
<dbReference type="EMBL" id="LAQJ01000273">
    <property type="protein sequence ID" value="KKO18413.1"/>
    <property type="molecule type" value="Genomic_DNA"/>
</dbReference>
<organism evidence="1 2">
    <name type="scientific">Candidatus Brocadia fulgida</name>
    <dbReference type="NCBI Taxonomy" id="380242"/>
    <lineage>
        <taxon>Bacteria</taxon>
        <taxon>Pseudomonadati</taxon>
        <taxon>Planctomycetota</taxon>
        <taxon>Candidatus Brocadiia</taxon>
        <taxon>Candidatus Brocadiales</taxon>
        <taxon>Candidatus Brocadiaceae</taxon>
        <taxon>Candidatus Brocadia</taxon>
    </lineage>
</organism>
<gene>
    <name evidence="1" type="ORF">BROFUL_02919</name>
</gene>
<dbReference type="AlphaFoldDB" id="A0A0M2UQP1"/>
<name>A0A0M2UQP1_9BACT</name>
<proteinExistence type="predicted"/>
<protein>
    <submittedName>
        <fullName evidence="1">Uncharacterized protein</fullName>
    </submittedName>
</protein>
<accession>A0A0M2UQP1</accession>
<reference evidence="1 2" key="1">
    <citation type="journal article" date="2013" name="BMC Microbiol.">
        <title>Identification of the type II cytochrome c maturation pathway in anammox bacteria by comparative genomics.</title>
        <authorList>
            <person name="Ferousi C."/>
            <person name="Speth D.R."/>
            <person name="Reimann J."/>
            <person name="Op den Camp H.J."/>
            <person name="Allen J.W."/>
            <person name="Keltjens J.T."/>
            <person name="Jetten M.S."/>
        </authorList>
    </citation>
    <scope>NUCLEOTIDE SEQUENCE [LARGE SCALE GENOMIC DNA]</scope>
    <source>
        <strain evidence="1">RU1</strain>
    </source>
</reference>
<evidence type="ECO:0000313" key="2">
    <source>
        <dbReference type="Proteomes" id="UP000034954"/>
    </source>
</evidence>
<keyword evidence="2" id="KW-1185">Reference proteome</keyword>
<dbReference type="Proteomes" id="UP000034954">
    <property type="component" value="Unassembled WGS sequence"/>
</dbReference>